<protein>
    <submittedName>
        <fullName evidence="1">Uncharacterized protein</fullName>
    </submittedName>
</protein>
<dbReference type="Proteomes" id="UP000610459">
    <property type="component" value="Unassembled WGS sequence"/>
</dbReference>
<sequence length="155" mass="16780">MEFEIKGVNYRASKLSVFDQLKVSRKLLPVLAGLLSEFGSLKEMMPKKAFTTGGEASELDMKALAPIFEKVLPKIAEKMAGLSEEDTNAIIFPCLSVVARQNGKVWAPVMVQGSLMFDDIDLMSMLQIVGRVVGDSLGNFLPAAPDKEIADNSAA</sequence>
<reference evidence="1 2" key="1">
    <citation type="journal article" date="2020" name="FEMS Microbiol. Ecol.">
        <title>Temporal dynamics of bacterial communities during seed development and maturation.</title>
        <authorList>
            <person name="Chesneau G."/>
            <person name="Torres-Cortes G."/>
            <person name="Briand M."/>
            <person name="Darrasse A."/>
            <person name="Preveaux A."/>
            <person name="Marais C."/>
            <person name="Jacques M.A."/>
            <person name="Shade A."/>
            <person name="Barret M."/>
        </authorList>
    </citation>
    <scope>NUCLEOTIDE SEQUENCE [LARGE SCALE GENOMIC DNA]</scope>
    <source>
        <strain evidence="1 2">CFBP13709</strain>
    </source>
</reference>
<accession>A0ACC5PWG7</accession>
<name>A0ACC5PWG7_ENTAG</name>
<comment type="caution">
    <text evidence="1">The sequence shown here is derived from an EMBL/GenBank/DDBJ whole genome shotgun (WGS) entry which is preliminary data.</text>
</comment>
<dbReference type="EMBL" id="JACYNR010000030">
    <property type="protein sequence ID" value="MBD8129052.1"/>
    <property type="molecule type" value="Genomic_DNA"/>
</dbReference>
<proteinExistence type="predicted"/>
<evidence type="ECO:0000313" key="2">
    <source>
        <dbReference type="Proteomes" id="UP000610459"/>
    </source>
</evidence>
<keyword evidence="2" id="KW-1185">Reference proteome</keyword>
<evidence type="ECO:0000313" key="1">
    <source>
        <dbReference type="EMBL" id="MBD8129052.1"/>
    </source>
</evidence>
<organism evidence="1 2">
    <name type="scientific">Enterobacter agglomerans</name>
    <name type="common">Erwinia herbicola</name>
    <name type="synonym">Pantoea agglomerans</name>
    <dbReference type="NCBI Taxonomy" id="549"/>
    <lineage>
        <taxon>Bacteria</taxon>
        <taxon>Pseudomonadati</taxon>
        <taxon>Pseudomonadota</taxon>
        <taxon>Gammaproteobacteria</taxon>
        <taxon>Enterobacterales</taxon>
        <taxon>Erwiniaceae</taxon>
        <taxon>Pantoea</taxon>
        <taxon>Pantoea agglomerans group</taxon>
    </lineage>
</organism>
<gene>
    <name evidence="1" type="ORF">IFT41_23425</name>
</gene>